<accession>A0ABR8F682</accession>
<gene>
    <name evidence="1" type="ORF">H6G95_34030</name>
</gene>
<dbReference type="EMBL" id="JACJTE010000090">
    <property type="protein sequence ID" value="MBD2565501.1"/>
    <property type="molecule type" value="Genomic_DNA"/>
</dbReference>
<proteinExistence type="predicted"/>
<comment type="caution">
    <text evidence="1">The sequence shown here is derived from an EMBL/GenBank/DDBJ whole genome shotgun (WGS) entry which is preliminary data.</text>
</comment>
<dbReference type="Proteomes" id="UP000604661">
    <property type="component" value="Unassembled WGS sequence"/>
</dbReference>
<organism evidence="1 2">
    <name type="scientific">Nostoc linckia FACHB-391</name>
    <dbReference type="NCBI Taxonomy" id="2692906"/>
    <lineage>
        <taxon>Bacteria</taxon>
        <taxon>Bacillati</taxon>
        <taxon>Cyanobacteriota</taxon>
        <taxon>Cyanophyceae</taxon>
        <taxon>Nostocales</taxon>
        <taxon>Nostocaceae</taxon>
        <taxon>Nostoc</taxon>
    </lineage>
</organism>
<reference evidence="1 2" key="1">
    <citation type="journal article" date="2020" name="ISME J.">
        <title>Comparative genomics reveals insights into cyanobacterial evolution and habitat adaptation.</title>
        <authorList>
            <person name="Chen M.Y."/>
            <person name="Teng W.K."/>
            <person name="Zhao L."/>
            <person name="Hu C.X."/>
            <person name="Zhou Y.K."/>
            <person name="Han B.P."/>
            <person name="Song L.R."/>
            <person name="Shu W.S."/>
        </authorList>
    </citation>
    <scope>NUCLEOTIDE SEQUENCE [LARGE SCALE GENOMIC DNA]</scope>
    <source>
        <strain evidence="1 2">FACHB-391</strain>
    </source>
</reference>
<name>A0ABR8F682_NOSLI</name>
<protein>
    <submittedName>
        <fullName evidence="1">Uncharacterized protein</fullName>
    </submittedName>
</protein>
<dbReference type="RefSeq" id="WP_190901060.1">
    <property type="nucleotide sequence ID" value="NZ_JACJTE010000090.1"/>
</dbReference>
<evidence type="ECO:0000313" key="1">
    <source>
        <dbReference type="EMBL" id="MBD2565501.1"/>
    </source>
</evidence>
<keyword evidence="2" id="KW-1185">Reference proteome</keyword>
<evidence type="ECO:0000313" key="2">
    <source>
        <dbReference type="Proteomes" id="UP000604661"/>
    </source>
</evidence>
<sequence length="190" mass="22412">MSKCPIGLICEFFDCDKKQCFQLVKPWPLPYCDRSFDIEWRTKWGFLVEIPQYNDSYTGDPDKDESIHRYNEWVGHIRQELWYSGWWEAIKIPLQPHPDGGLLVTDRLRMEQSVTLACSLDYYQELDSGFEPPVPIHAYQRLYGKQYLVEEEEGHIKDPPTLKDYHLLYASNFLAGFDDLYPIEGFTGMK</sequence>